<name>A0A061S0T6_9CHLO</name>
<keyword evidence="2" id="KW-0812">Transmembrane</keyword>
<dbReference type="EMBL" id="GBEZ01006659">
    <property type="protein sequence ID" value="JAC78752.1"/>
    <property type="molecule type" value="Transcribed_RNA"/>
</dbReference>
<protein>
    <submittedName>
        <fullName evidence="3">Uncharacterized protein</fullName>
    </submittedName>
</protein>
<reference evidence="3" key="1">
    <citation type="submission" date="2014-05" db="EMBL/GenBank/DDBJ databases">
        <title>The transcriptome of the halophilic microalga Tetraselmis sp. GSL018 isolated from the Great Salt Lake, Utah.</title>
        <authorList>
            <person name="Jinkerson R.E."/>
            <person name="D'Adamo S."/>
            <person name="Posewitz M.C."/>
        </authorList>
    </citation>
    <scope>NUCLEOTIDE SEQUENCE</scope>
    <source>
        <strain evidence="3">GSL018</strain>
    </source>
</reference>
<dbReference type="AlphaFoldDB" id="A0A061S0T6"/>
<feature type="region of interest" description="Disordered" evidence="1">
    <location>
        <begin position="98"/>
        <end position="127"/>
    </location>
</feature>
<sequence length="210" mass="22116">MLFVIRITMVFFDFDAEDGNAEQEITLIIAFVFGVDQSAVDIISFAPGSVAVNFETSVEKNETTEAVYSDLNAEKAEALFVRSGYGNVNVTKAETEIVEAPPPPSPSQPTLASPSPPPPPSPASGGGGLARATIIIIAACSGGGLIGFAAVVGLIWYRRSRRSGRVVDAHASDEASEEEDEGEHQRSVPAAESGGRVPASYDRVSTYHSD</sequence>
<gene>
    <name evidence="3" type="ORF">TSPGSL018_14380</name>
</gene>
<evidence type="ECO:0000256" key="2">
    <source>
        <dbReference type="SAM" id="Phobius"/>
    </source>
</evidence>
<feature type="region of interest" description="Disordered" evidence="1">
    <location>
        <begin position="166"/>
        <end position="210"/>
    </location>
</feature>
<proteinExistence type="predicted"/>
<keyword evidence="2" id="KW-1133">Transmembrane helix</keyword>
<feature type="transmembrane region" description="Helical" evidence="2">
    <location>
        <begin position="134"/>
        <end position="157"/>
    </location>
</feature>
<evidence type="ECO:0000313" key="3">
    <source>
        <dbReference type="EMBL" id="JAC78752.1"/>
    </source>
</evidence>
<accession>A0A061S0T6</accession>
<keyword evidence="2" id="KW-0472">Membrane</keyword>
<organism evidence="3">
    <name type="scientific">Tetraselmis sp. GSL018</name>
    <dbReference type="NCBI Taxonomy" id="582737"/>
    <lineage>
        <taxon>Eukaryota</taxon>
        <taxon>Viridiplantae</taxon>
        <taxon>Chlorophyta</taxon>
        <taxon>core chlorophytes</taxon>
        <taxon>Chlorodendrophyceae</taxon>
        <taxon>Chlorodendrales</taxon>
        <taxon>Chlorodendraceae</taxon>
        <taxon>Tetraselmis</taxon>
    </lineage>
</organism>
<evidence type="ECO:0000256" key="1">
    <source>
        <dbReference type="SAM" id="MobiDB-lite"/>
    </source>
</evidence>